<gene>
    <name evidence="1" type="ORF">RRG08_028258</name>
</gene>
<dbReference type="EMBL" id="JAWDGP010003851">
    <property type="protein sequence ID" value="KAK3770359.1"/>
    <property type="molecule type" value="Genomic_DNA"/>
</dbReference>
<protein>
    <submittedName>
        <fullName evidence="1">Uncharacterized protein</fullName>
    </submittedName>
</protein>
<reference evidence="1" key="1">
    <citation type="journal article" date="2023" name="G3 (Bethesda)">
        <title>A reference genome for the long-term kleptoplast-retaining sea slug Elysia crispata morphotype clarki.</title>
        <authorList>
            <person name="Eastman K.E."/>
            <person name="Pendleton A.L."/>
            <person name="Shaikh M.A."/>
            <person name="Suttiyut T."/>
            <person name="Ogas R."/>
            <person name="Tomko P."/>
            <person name="Gavelis G."/>
            <person name="Widhalm J.R."/>
            <person name="Wisecaver J.H."/>
        </authorList>
    </citation>
    <scope>NUCLEOTIDE SEQUENCE</scope>
    <source>
        <strain evidence="1">ECLA1</strain>
    </source>
</reference>
<dbReference type="Proteomes" id="UP001283361">
    <property type="component" value="Unassembled WGS sequence"/>
</dbReference>
<comment type="caution">
    <text evidence="1">The sequence shown here is derived from an EMBL/GenBank/DDBJ whole genome shotgun (WGS) entry which is preliminary data.</text>
</comment>
<proteinExistence type="predicted"/>
<accession>A0AAE0ZJ31</accession>
<dbReference type="AlphaFoldDB" id="A0AAE0ZJ31"/>
<organism evidence="1 2">
    <name type="scientific">Elysia crispata</name>
    <name type="common">lettuce slug</name>
    <dbReference type="NCBI Taxonomy" id="231223"/>
    <lineage>
        <taxon>Eukaryota</taxon>
        <taxon>Metazoa</taxon>
        <taxon>Spiralia</taxon>
        <taxon>Lophotrochozoa</taxon>
        <taxon>Mollusca</taxon>
        <taxon>Gastropoda</taxon>
        <taxon>Heterobranchia</taxon>
        <taxon>Euthyneura</taxon>
        <taxon>Panpulmonata</taxon>
        <taxon>Sacoglossa</taxon>
        <taxon>Placobranchoidea</taxon>
        <taxon>Plakobranchidae</taxon>
        <taxon>Elysia</taxon>
    </lineage>
</organism>
<name>A0AAE0ZJ31_9GAST</name>
<sequence length="74" mass="8462">MDRYSSELLHISRPVPRGILFHQFRQKRSHKVTALEHTACFLCPVSFPDPCDSCAESLPEMVRVAKMTGPHPRD</sequence>
<evidence type="ECO:0000313" key="2">
    <source>
        <dbReference type="Proteomes" id="UP001283361"/>
    </source>
</evidence>
<keyword evidence="2" id="KW-1185">Reference proteome</keyword>
<evidence type="ECO:0000313" key="1">
    <source>
        <dbReference type="EMBL" id="KAK3770359.1"/>
    </source>
</evidence>